<dbReference type="EMBL" id="JAPWDV010000002">
    <property type="protein sequence ID" value="KAJ6220164.1"/>
    <property type="molecule type" value="Genomic_DNA"/>
</dbReference>
<evidence type="ECO:0000313" key="2">
    <source>
        <dbReference type="EMBL" id="KAJ6220164.1"/>
    </source>
</evidence>
<keyword evidence="1" id="KW-0812">Transmembrane</keyword>
<proteinExistence type="predicted"/>
<feature type="transmembrane region" description="Helical" evidence="1">
    <location>
        <begin position="204"/>
        <end position="223"/>
    </location>
</feature>
<sequence>MATCHFEHSLVSISETIDNLTIKLTDNSNGDLLRSLNCTYREKVNRLTNVTSDESPVPILNRLRREIKETVNSVIAAQANESINIDSMYWNQLEMNDSEQWKQKSKEMLLSLPPAWKSMVSNCLEQYRQIQRIIWFEQWLEMQVVNDVQQQQQQQQQHESRSIDDIGNSVLTTLANFFRFVKCVILHTILFLSKAISHLTNNHMVLTICFMFIGLMIIFSFYQRIPSSIVVKM</sequence>
<reference evidence="2" key="1">
    <citation type="submission" date="2022-12" db="EMBL/GenBank/DDBJ databases">
        <title>Genome assemblies of Blomia tropicalis.</title>
        <authorList>
            <person name="Cui Y."/>
        </authorList>
    </citation>
    <scope>NUCLEOTIDE SEQUENCE</scope>
    <source>
        <tissue evidence="2">Adult mites</tissue>
    </source>
</reference>
<comment type="caution">
    <text evidence="2">The sequence shown here is derived from an EMBL/GenBank/DDBJ whole genome shotgun (WGS) entry which is preliminary data.</text>
</comment>
<evidence type="ECO:0000313" key="3">
    <source>
        <dbReference type="Proteomes" id="UP001142055"/>
    </source>
</evidence>
<accession>A0A9Q0RMV8</accession>
<evidence type="ECO:0000256" key="1">
    <source>
        <dbReference type="SAM" id="Phobius"/>
    </source>
</evidence>
<gene>
    <name evidence="2" type="ORF">RDWZM_005976</name>
</gene>
<dbReference type="AlphaFoldDB" id="A0A9Q0RMV8"/>
<protein>
    <submittedName>
        <fullName evidence="2">Uncharacterized protein</fullName>
    </submittedName>
</protein>
<organism evidence="2 3">
    <name type="scientific">Blomia tropicalis</name>
    <name type="common">Mite</name>
    <dbReference type="NCBI Taxonomy" id="40697"/>
    <lineage>
        <taxon>Eukaryota</taxon>
        <taxon>Metazoa</taxon>
        <taxon>Ecdysozoa</taxon>
        <taxon>Arthropoda</taxon>
        <taxon>Chelicerata</taxon>
        <taxon>Arachnida</taxon>
        <taxon>Acari</taxon>
        <taxon>Acariformes</taxon>
        <taxon>Sarcoptiformes</taxon>
        <taxon>Astigmata</taxon>
        <taxon>Glycyphagoidea</taxon>
        <taxon>Echimyopodidae</taxon>
        <taxon>Blomia</taxon>
    </lineage>
</organism>
<name>A0A9Q0RMV8_BLOTA</name>
<keyword evidence="1" id="KW-1133">Transmembrane helix</keyword>
<keyword evidence="3" id="KW-1185">Reference proteome</keyword>
<keyword evidence="1" id="KW-0472">Membrane</keyword>
<dbReference type="Proteomes" id="UP001142055">
    <property type="component" value="Chromosome 2"/>
</dbReference>